<name>A0A8S5S2D3_9CAUD</name>
<feature type="transmembrane region" description="Helical" evidence="1">
    <location>
        <begin position="18"/>
        <end position="36"/>
    </location>
</feature>
<keyword evidence="1" id="KW-1133">Transmembrane helix</keyword>
<organism evidence="2">
    <name type="scientific">Siphoviridae sp. ctCIv11</name>
    <dbReference type="NCBI Taxonomy" id="2827806"/>
    <lineage>
        <taxon>Viruses</taxon>
        <taxon>Duplodnaviria</taxon>
        <taxon>Heunggongvirae</taxon>
        <taxon>Uroviricota</taxon>
        <taxon>Caudoviricetes</taxon>
    </lineage>
</organism>
<dbReference type="EMBL" id="BK032513">
    <property type="protein sequence ID" value="DAF45097.1"/>
    <property type="molecule type" value="Genomic_DNA"/>
</dbReference>
<sequence>MRRCSCFSALMRTFMNKIVKILLGEVLAPSLGFIILKE</sequence>
<protein>
    <submittedName>
        <fullName evidence="2">Uncharacterized protein</fullName>
    </submittedName>
</protein>
<accession>A0A8S5S2D3</accession>
<evidence type="ECO:0000256" key="1">
    <source>
        <dbReference type="SAM" id="Phobius"/>
    </source>
</evidence>
<keyword evidence="1" id="KW-0472">Membrane</keyword>
<proteinExistence type="predicted"/>
<reference evidence="2" key="1">
    <citation type="journal article" date="2021" name="Proc. Natl. Acad. Sci. U.S.A.">
        <title>A Catalog of Tens of Thousands of Viruses from Human Metagenomes Reveals Hidden Associations with Chronic Diseases.</title>
        <authorList>
            <person name="Tisza M.J."/>
            <person name="Buck C.B."/>
        </authorList>
    </citation>
    <scope>NUCLEOTIDE SEQUENCE</scope>
    <source>
        <strain evidence="2">CtCIv11</strain>
    </source>
</reference>
<evidence type="ECO:0000313" key="2">
    <source>
        <dbReference type="EMBL" id="DAF45097.1"/>
    </source>
</evidence>
<keyword evidence="1" id="KW-0812">Transmembrane</keyword>